<accession>A0A6J4HQH9</accession>
<organism evidence="2">
    <name type="scientific">uncultured Acetobacteraceae bacterium</name>
    <dbReference type="NCBI Taxonomy" id="169975"/>
    <lineage>
        <taxon>Bacteria</taxon>
        <taxon>Pseudomonadati</taxon>
        <taxon>Pseudomonadota</taxon>
        <taxon>Alphaproteobacteria</taxon>
        <taxon>Acetobacterales</taxon>
        <taxon>Acetobacteraceae</taxon>
        <taxon>environmental samples</taxon>
    </lineage>
</organism>
<feature type="non-terminal residue" evidence="2">
    <location>
        <position position="1"/>
    </location>
</feature>
<evidence type="ECO:0000313" key="2">
    <source>
        <dbReference type="EMBL" id="CAA9230934.1"/>
    </source>
</evidence>
<proteinExistence type="predicted"/>
<sequence>AGRAFLYPVVAVLARLLRGESPPAHGAPRLPSRLGRPLRRARPRFGGAPL</sequence>
<reference evidence="2" key="1">
    <citation type="submission" date="2020-02" db="EMBL/GenBank/DDBJ databases">
        <authorList>
            <person name="Meier V. D."/>
        </authorList>
    </citation>
    <scope>NUCLEOTIDE SEQUENCE</scope>
    <source>
        <strain evidence="2">AVDCRST_MAG08</strain>
    </source>
</reference>
<evidence type="ECO:0000256" key="1">
    <source>
        <dbReference type="SAM" id="MobiDB-lite"/>
    </source>
</evidence>
<feature type="region of interest" description="Disordered" evidence="1">
    <location>
        <begin position="20"/>
        <end position="50"/>
    </location>
</feature>
<protein>
    <submittedName>
        <fullName evidence="2">Uncharacterized protein</fullName>
    </submittedName>
</protein>
<name>A0A6J4HQH9_9PROT</name>
<dbReference type="AlphaFoldDB" id="A0A6J4HQH9"/>
<gene>
    <name evidence="2" type="ORF">AVDCRST_MAG08-1098</name>
</gene>
<feature type="compositionally biased region" description="Low complexity" evidence="1">
    <location>
        <begin position="26"/>
        <end position="35"/>
    </location>
</feature>
<dbReference type="EMBL" id="CADCTG010000112">
    <property type="protein sequence ID" value="CAA9230934.1"/>
    <property type="molecule type" value="Genomic_DNA"/>
</dbReference>
<feature type="non-terminal residue" evidence="2">
    <location>
        <position position="50"/>
    </location>
</feature>